<accession>A0ACA9SY94</accession>
<sequence>LDWPTKIRMAKDISSGVNHLHDANIVNCDLVRDFSFLSSDRQVGTYSFYNRDAEFPMAGLLESEYVQQAPKSDLMIFN</sequence>
<comment type="caution">
    <text evidence="1">The sequence shown here is derived from an EMBL/GenBank/DDBJ whole genome shotgun (WGS) entry which is preliminary data.</text>
</comment>
<reference evidence="1" key="1">
    <citation type="submission" date="2021-06" db="EMBL/GenBank/DDBJ databases">
        <authorList>
            <person name="Kallberg Y."/>
            <person name="Tangrot J."/>
            <person name="Rosling A."/>
        </authorList>
    </citation>
    <scope>NUCLEOTIDE SEQUENCE</scope>
    <source>
        <strain evidence="1">MA461A</strain>
    </source>
</reference>
<proteinExistence type="predicted"/>
<name>A0ACA9SY94_9GLOM</name>
<dbReference type="EMBL" id="CAJVQC010173511">
    <property type="protein sequence ID" value="CAG8850976.1"/>
    <property type="molecule type" value="Genomic_DNA"/>
</dbReference>
<evidence type="ECO:0000313" key="1">
    <source>
        <dbReference type="EMBL" id="CAG8850976.1"/>
    </source>
</evidence>
<gene>
    <name evidence="1" type="ORF">RPERSI_LOCUS36348</name>
</gene>
<organism evidence="1 2">
    <name type="scientific">Racocetra persica</name>
    <dbReference type="NCBI Taxonomy" id="160502"/>
    <lineage>
        <taxon>Eukaryota</taxon>
        <taxon>Fungi</taxon>
        <taxon>Fungi incertae sedis</taxon>
        <taxon>Mucoromycota</taxon>
        <taxon>Glomeromycotina</taxon>
        <taxon>Glomeromycetes</taxon>
        <taxon>Diversisporales</taxon>
        <taxon>Gigasporaceae</taxon>
        <taxon>Racocetra</taxon>
    </lineage>
</organism>
<protein>
    <submittedName>
        <fullName evidence="1">12175_t:CDS:1</fullName>
    </submittedName>
</protein>
<keyword evidence="2" id="KW-1185">Reference proteome</keyword>
<dbReference type="Proteomes" id="UP000789920">
    <property type="component" value="Unassembled WGS sequence"/>
</dbReference>
<evidence type="ECO:0000313" key="2">
    <source>
        <dbReference type="Proteomes" id="UP000789920"/>
    </source>
</evidence>
<feature type="non-terminal residue" evidence="1">
    <location>
        <position position="1"/>
    </location>
</feature>